<dbReference type="Pfam" id="PF11412">
    <property type="entry name" value="DsbD_N"/>
    <property type="match status" value="1"/>
</dbReference>
<dbReference type="EMBL" id="CP054139">
    <property type="protein sequence ID" value="QKJ29197.1"/>
    <property type="molecule type" value="Genomic_DNA"/>
</dbReference>
<dbReference type="RefSeq" id="WP_173413892.1">
    <property type="nucleotide sequence ID" value="NZ_CP054139.1"/>
</dbReference>
<dbReference type="InterPro" id="IPR028250">
    <property type="entry name" value="DsbDN"/>
</dbReference>
<evidence type="ECO:0000259" key="2">
    <source>
        <dbReference type="Pfam" id="PF11412"/>
    </source>
</evidence>
<evidence type="ECO:0000313" key="4">
    <source>
        <dbReference type="Proteomes" id="UP000505355"/>
    </source>
</evidence>
<keyword evidence="3" id="KW-0762">Sugar transport</keyword>
<dbReference type="KEGG" id="mmab:HQ865_05330"/>
<evidence type="ECO:0000256" key="1">
    <source>
        <dbReference type="SAM" id="SignalP"/>
    </source>
</evidence>
<feature type="chain" id="PRO_5028983712" evidence="1">
    <location>
        <begin position="20"/>
        <end position="149"/>
    </location>
</feature>
<dbReference type="InterPro" id="IPR036929">
    <property type="entry name" value="DsbDN_sf"/>
</dbReference>
<feature type="signal peptide" evidence="1">
    <location>
        <begin position="1"/>
        <end position="19"/>
    </location>
</feature>
<reference evidence="3 4" key="1">
    <citation type="submission" date="2020-05" db="EMBL/GenBank/DDBJ databases">
        <title>Mucilaginibacter mali sp. nov.</title>
        <authorList>
            <person name="Kim H.S."/>
            <person name="Lee K.C."/>
            <person name="Suh M.K."/>
            <person name="Kim J.-S."/>
            <person name="Han K.-I."/>
            <person name="Eom M.K."/>
            <person name="Shin Y.K."/>
            <person name="Lee J.-S."/>
        </authorList>
    </citation>
    <scope>NUCLEOTIDE SEQUENCE [LARGE SCALE GENOMIC DNA]</scope>
    <source>
        <strain evidence="3 4">G2-14</strain>
    </source>
</reference>
<protein>
    <submittedName>
        <fullName evidence="3">Sugar transporter</fullName>
    </submittedName>
</protein>
<accession>A0A7D4TW67</accession>
<evidence type="ECO:0000313" key="3">
    <source>
        <dbReference type="EMBL" id="QKJ29197.1"/>
    </source>
</evidence>
<name>A0A7D4TW67_9SPHI</name>
<proteinExistence type="predicted"/>
<organism evidence="3 4">
    <name type="scientific">Mucilaginibacter mali</name>
    <dbReference type="NCBI Taxonomy" id="2740462"/>
    <lineage>
        <taxon>Bacteria</taxon>
        <taxon>Pseudomonadati</taxon>
        <taxon>Bacteroidota</taxon>
        <taxon>Sphingobacteriia</taxon>
        <taxon>Sphingobacteriales</taxon>
        <taxon>Sphingobacteriaceae</taxon>
        <taxon>Mucilaginibacter</taxon>
    </lineage>
</organism>
<dbReference type="Proteomes" id="UP000505355">
    <property type="component" value="Chromosome"/>
</dbReference>
<feature type="domain" description="Thiol:disulfide interchange protein DsbD N-terminal" evidence="2">
    <location>
        <begin position="33"/>
        <end position="141"/>
    </location>
</feature>
<gene>
    <name evidence="3" type="ORF">HQ865_05330</name>
</gene>
<sequence length="149" mass="16751">MKRILFTMLLLFVAGLVKAQIENPVKWAAGAKKISNTEAIIMLKATIDDGWHIYSQKKNDNGGPVSTRFTFTPSADYTIVGNTAEPEPITRFEESFSMNLSFYEHSVIFQQKIKLNKPTTVIKGTIKFMVCNDEKCLPPDTIPFTAMVK</sequence>
<dbReference type="Gene3D" id="2.60.40.1250">
    <property type="entry name" value="Thiol:disulfide interchange protein DsbD, N-terminal domain"/>
    <property type="match status" value="1"/>
</dbReference>
<keyword evidence="1" id="KW-0732">Signal</keyword>
<keyword evidence="3" id="KW-0813">Transport</keyword>
<dbReference type="AlphaFoldDB" id="A0A7D4TW67"/>
<keyword evidence="4" id="KW-1185">Reference proteome</keyword>